<evidence type="ECO:0000256" key="2">
    <source>
        <dbReference type="ARBA" id="ARBA00009670"/>
    </source>
</evidence>
<keyword evidence="13" id="KW-1185">Reference proteome</keyword>
<keyword evidence="7 10" id="KW-1133">Transmembrane helix</keyword>
<dbReference type="NCBIfam" id="NF003404">
    <property type="entry name" value="PRK04750.1"/>
    <property type="match status" value="1"/>
</dbReference>
<accession>A0A0A7S7W3</accession>
<dbReference type="InterPro" id="IPR004147">
    <property type="entry name" value="ABC1_dom"/>
</dbReference>
<evidence type="ECO:0000259" key="11">
    <source>
        <dbReference type="Pfam" id="PF03109"/>
    </source>
</evidence>
<dbReference type="UniPathway" id="UPA00232"/>
<evidence type="ECO:0000256" key="10">
    <source>
        <dbReference type="SAM" id="Phobius"/>
    </source>
</evidence>
<protein>
    <submittedName>
        <fullName evidence="12">2-octaprenylphenol hydroxylase</fullName>
    </submittedName>
</protein>
<dbReference type="PANTHER" id="PTHR10566:SF113">
    <property type="entry name" value="PROTEIN ACTIVITY OF BC1 COMPLEX KINASE 7, CHLOROPLASTIC"/>
    <property type="match status" value="1"/>
</dbReference>
<keyword evidence="3" id="KW-1003">Cell membrane</keyword>
<keyword evidence="6 10" id="KW-0812">Transmembrane</keyword>
<dbReference type="Pfam" id="PF03109">
    <property type="entry name" value="ABC1"/>
    <property type="match status" value="1"/>
</dbReference>
<evidence type="ECO:0000256" key="4">
    <source>
        <dbReference type="ARBA" id="ARBA00022519"/>
    </source>
</evidence>
<dbReference type="InterPro" id="IPR050154">
    <property type="entry name" value="UbiB_kinase"/>
</dbReference>
<dbReference type="STRING" id="1267021.FPB0191_01550"/>
<proteinExistence type="inferred from homology"/>
<dbReference type="RefSeq" id="WP_082018279.1">
    <property type="nucleotide sequence ID" value="NZ_CAMKYH010000003.1"/>
</dbReference>
<comment type="similarity">
    <text evidence="2">Belongs to the protein kinase superfamily. ADCK protein kinase family.</text>
</comment>
<feature type="coiled-coil region" evidence="9">
    <location>
        <begin position="464"/>
        <end position="491"/>
    </location>
</feature>
<keyword evidence="4" id="KW-0997">Cell inner membrane</keyword>
<feature type="domain" description="ABC1 atypical kinase-like" evidence="11">
    <location>
        <begin position="89"/>
        <end position="339"/>
    </location>
</feature>
<dbReference type="PANTHER" id="PTHR10566">
    <property type="entry name" value="CHAPERONE-ACTIVITY OF BC1 COMPLEX CABC1 -RELATED"/>
    <property type="match status" value="1"/>
</dbReference>
<evidence type="ECO:0000313" key="12">
    <source>
        <dbReference type="EMBL" id="AJA45366.1"/>
    </source>
</evidence>
<dbReference type="InterPro" id="IPR011009">
    <property type="entry name" value="Kinase-like_dom_sf"/>
</dbReference>
<dbReference type="EMBL" id="CP009056">
    <property type="protein sequence ID" value="AJA45366.1"/>
    <property type="molecule type" value="Genomic_DNA"/>
</dbReference>
<evidence type="ECO:0000256" key="8">
    <source>
        <dbReference type="ARBA" id="ARBA00023136"/>
    </source>
</evidence>
<keyword evidence="8 10" id="KW-0472">Membrane</keyword>
<organism evidence="12 13">
    <name type="scientific">Frischella perrara</name>
    <dbReference type="NCBI Taxonomy" id="1267021"/>
    <lineage>
        <taxon>Bacteria</taxon>
        <taxon>Pseudomonadati</taxon>
        <taxon>Pseudomonadota</taxon>
        <taxon>Gammaproteobacteria</taxon>
        <taxon>Orbales</taxon>
        <taxon>Orbaceae</taxon>
        <taxon>Frischella</taxon>
    </lineage>
</organism>
<dbReference type="KEGG" id="fpp:FPB0191_01550"/>
<evidence type="ECO:0000256" key="5">
    <source>
        <dbReference type="ARBA" id="ARBA00022688"/>
    </source>
</evidence>
<dbReference type="Proteomes" id="UP000030901">
    <property type="component" value="Chromosome"/>
</dbReference>
<evidence type="ECO:0000256" key="1">
    <source>
        <dbReference type="ARBA" id="ARBA00005020"/>
    </source>
</evidence>
<sequence>MKYWRLYQILAVFRAYQLVELLPKSLLPKRFKIVLASLFWVRKKAKNSTGGERLKLALQELGPIWIKFGQMLSTRQDLLSDDLLHSLSQLQDNVAPFDGHLAQQIIEQSLSVPIESLFTDFCLTPLASASIAQIHTAKLKSSGADVIIKVIRPNIQPLILADTSLMYWFANRIENANPDAKRLRLQEVVRDYERTILNELNLLREAEYTKRLRHNFLNSDMLYIPYVYRELCRTNVMVEERISGIPINDMSALIERGVNMKLLAERGVNTFFTQVFRDNLFHADMHPGNIFIDATDPINPRYIGIDCAIMGELSKEDQHFLAKNFIAFFNRDYYKIAELYIESGWVPEHTDIFSLELAMREVCDPIFEKSLGEISFAQILFNLFKVARQFDMVIQPQLVLLEKTLFYIEGLGRRLYPQLDLWSTAKPFLEAWYQEQISPLHLAKNVVHSLPQWHSLLPDLPNKIKNYELTTKQLNQQLLEINQQLRQNQIRQRRLNYIIAVIIIVALGLNYFSF</sequence>
<evidence type="ECO:0000256" key="6">
    <source>
        <dbReference type="ARBA" id="ARBA00022692"/>
    </source>
</evidence>
<dbReference type="NCBIfam" id="TIGR01982">
    <property type="entry name" value="UbiB"/>
    <property type="match status" value="1"/>
</dbReference>
<name>A0A0A7S7W3_FRIPE</name>
<reference evidence="12 13" key="1">
    <citation type="journal article" date="2014" name="Appl. Environ. Microbiol.">
        <title>Gut symbionts from distinct hosts exhibit genotoxic activity via divergent colibactin biosynthetic pathways.</title>
        <authorList>
            <person name="Engel P."/>
            <person name="Vizcaino M.I."/>
            <person name="Crawford J.M."/>
        </authorList>
    </citation>
    <scope>NUCLEOTIDE SEQUENCE [LARGE SCALE GENOMIC DNA]</scope>
    <source>
        <strain evidence="12 13">PEB0191</strain>
    </source>
</reference>
<feature type="transmembrane region" description="Helical" evidence="10">
    <location>
        <begin position="495"/>
        <end position="513"/>
    </location>
</feature>
<dbReference type="HOGENOM" id="CLU_006533_0_0_6"/>
<evidence type="ECO:0000313" key="13">
    <source>
        <dbReference type="Proteomes" id="UP000030901"/>
    </source>
</evidence>
<gene>
    <name evidence="12" type="ORF">FPB0191_01550</name>
</gene>
<comment type="pathway">
    <text evidence="1">Cofactor biosynthesis; ubiquinone biosynthesis [regulation].</text>
</comment>
<keyword evidence="9" id="KW-0175">Coiled coil</keyword>
<keyword evidence="5" id="KW-0831">Ubiquinone biosynthesis</keyword>
<evidence type="ECO:0000256" key="9">
    <source>
        <dbReference type="SAM" id="Coils"/>
    </source>
</evidence>
<dbReference type="SUPFAM" id="SSF56112">
    <property type="entry name" value="Protein kinase-like (PK-like)"/>
    <property type="match status" value="1"/>
</dbReference>
<evidence type="ECO:0000256" key="7">
    <source>
        <dbReference type="ARBA" id="ARBA00022989"/>
    </source>
</evidence>
<dbReference type="AlphaFoldDB" id="A0A0A7S7W3"/>
<dbReference type="GO" id="GO:0006744">
    <property type="term" value="P:ubiquinone biosynthetic process"/>
    <property type="evidence" value="ECO:0007669"/>
    <property type="project" value="UniProtKB-UniPathway"/>
</dbReference>
<evidence type="ECO:0000256" key="3">
    <source>
        <dbReference type="ARBA" id="ARBA00022475"/>
    </source>
</evidence>
<dbReference type="OrthoDB" id="9795390at2"/>
<dbReference type="InterPro" id="IPR010232">
    <property type="entry name" value="UbiB"/>
</dbReference>